<evidence type="ECO:0000313" key="2">
    <source>
        <dbReference type="Proteomes" id="UP000475079"/>
    </source>
</evidence>
<gene>
    <name evidence="1" type="ORF">GBB84_03785</name>
</gene>
<accession>A0A6L5E3V5</accession>
<dbReference type="Proteomes" id="UP000475079">
    <property type="component" value="Unassembled WGS sequence"/>
</dbReference>
<evidence type="ECO:0000313" key="1">
    <source>
        <dbReference type="EMBL" id="MPQ50036.1"/>
    </source>
</evidence>
<sequence>MSKKTIMMMSAVFLLAGVLIGAIYNVLMAKHYDKQECSMSLVVFHKNARANITLNYMYSLKNQNGIVAVSGTYIEDNKLKGRIRRDVAYNWTENQDSYHLHSTRINKFEIIETLPDALLANILPDFYVYPDKNVSYSILNQGVHGFLFTIGKRPLLYCAR</sequence>
<proteinExistence type="predicted"/>
<dbReference type="AlphaFoldDB" id="A0A6L5E3V5"/>
<protein>
    <recommendedName>
        <fullName evidence="3">FidL</fullName>
    </recommendedName>
</protein>
<keyword evidence="2" id="KW-1185">Reference proteome</keyword>
<comment type="caution">
    <text evidence="1">The sequence shown here is derived from an EMBL/GenBank/DDBJ whole genome shotgun (WGS) entry which is preliminary data.</text>
</comment>
<dbReference type="RefSeq" id="WP_152402301.1">
    <property type="nucleotide sequence ID" value="NZ_JBGUBF010000002.1"/>
</dbReference>
<name>A0A6L5E3V5_9ENTR</name>
<organism evidence="1 2">
    <name type="scientific">Citrobacter telavivensis</name>
    <dbReference type="NCBI Taxonomy" id="2653932"/>
    <lineage>
        <taxon>Bacteria</taxon>
        <taxon>Pseudomonadati</taxon>
        <taxon>Pseudomonadota</taxon>
        <taxon>Gammaproteobacteria</taxon>
        <taxon>Enterobacterales</taxon>
        <taxon>Enterobacteriaceae</taxon>
        <taxon>Citrobacter</taxon>
    </lineage>
</organism>
<evidence type="ECO:0008006" key="3">
    <source>
        <dbReference type="Google" id="ProtNLM"/>
    </source>
</evidence>
<reference evidence="1 2" key="1">
    <citation type="submission" date="2019-10" db="EMBL/GenBank/DDBJ databases">
        <title>Characterization of a new Citrobacter species.</title>
        <authorList>
            <person name="Goncalves Ribeiro T."/>
            <person name="Izdebski R."/>
            <person name="Urbanowicz P."/>
            <person name="Carmeli Y."/>
            <person name="Gniadkowski M."/>
            <person name="Peixe L."/>
        </authorList>
    </citation>
    <scope>NUCLEOTIDE SEQUENCE [LARGE SCALE GENOMIC DNA]</scope>
    <source>
        <strain evidence="1 2">NMI7905_11</strain>
    </source>
</reference>
<dbReference type="EMBL" id="WHIY01000002">
    <property type="protein sequence ID" value="MPQ50036.1"/>
    <property type="molecule type" value="Genomic_DNA"/>
</dbReference>